<proteinExistence type="predicted"/>
<keyword evidence="2" id="KW-1185">Reference proteome</keyword>
<name>A0A4D6LND4_VIGUN</name>
<dbReference type="AlphaFoldDB" id="A0A4D6LND4"/>
<evidence type="ECO:0000313" key="2">
    <source>
        <dbReference type="Proteomes" id="UP000501690"/>
    </source>
</evidence>
<dbReference type="EMBL" id="CP039348">
    <property type="protein sequence ID" value="QCD89968.1"/>
    <property type="molecule type" value="Genomic_DNA"/>
</dbReference>
<organism evidence="1 2">
    <name type="scientific">Vigna unguiculata</name>
    <name type="common">Cowpea</name>
    <dbReference type="NCBI Taxonomy" id="3917"/>
    <lineage>
        <taxon>Eukaryota</taxon>
        <taxon>Viridiplantae</taxon>
        <taxon>Streptophyta</taxon>
        <taxon>Embryophyta</taxon>
        <taxon>Tracheophyta</taxon>
        <taxon>Spermatophyta</taxon>
        <taxon>Magnoliopsida</taxon>
        <taxon>eudicotyledons</taxon>
        <taxon>Gunneridae</taxon>
        <taxon>Pentapetalae</taxon>
        <taxon>rosids</taxon>
        <taxon>fabids</taxon>
        <taxon>Fabales</taxon>
        <taxon>Fabaceae</taxon>
        <taxon>Papilionoideae</taxon>
        <taxon>50 kb inversion clade</taxon>
        <taxon>NPAAA clade</taxon>
        <taxon>indigoferoid/millettioid clade</taxon>
        <taxon>Phaseoleae</taxon>
        <taxon>Vigna</taxon>
    </lineage>
</organism>
<sequence length="97" mass="10691">MLISMQSSSKNCLSTLNHVMAVDYQECNLDLTSVFLDCWDGLGCGRTSREVPAPRGAWRQGVFHQTIHPAKVGLLEPGAWRRGHPARRSVQVSRSGA</sequence>
<reference evidence="1 2" key="1">
    <citation type="submission" date="2019-04" db="EMBL/GenBank/DDBJ databases">
        <title>An improved genome assembly and genetic linkage map for asparagus bean, Vigna unguiculata ssp. sesquipedialis.</title>
        <authorList>
            <person name="Xia Q."/>
            <person name="Zhang R."/>
            <person name="Dong Y."/>
        </authorList>
    </citation>
    <scope>NUCLEOTIDE SEQUENCE [LARGE SCALE GENOMIC DNA]</scope>
    <source>
        <tissue evidence="1">Leaf</tissue>
    </source>
</reference>
<accession>A0A4D6LND4</accession>
<evidence type="ECO:0000313" key="1">
    <source>
        <dbReference type="EMBL" id="QCD89968.1"/>
    </source>
</evidence>
<gene>
    <name evidence="1" type="ORF">DEO72_LG4g920</name>
</gene>
<dbReference type="Proteomes" id="UP000501690">
    <property type="component" value="Linkage Group LG4"/>
</dbReference>
<protein>
    <submittedName>
        <fullName evidence="1">Uncharacterized protein</fullName>
    </submittedName>
</protein>